<keyword evidence="13" id="KW-1185">Reference proteome</keyword>
<feature type="transmembrane region" description="Helical" evidence="9">
    <location>
        <begin position="355"/>
        <end position="380"/>
    </location>
</feature>
<keyword evidence="3" id="KW-0813">Transport</keyword>
<dbReference type="KEGG" id="hyl:LPB072_07405"/>
<evidence type="ECO:0000256" key="2">
    <source>
        <dbReference type="ARBA" id="ARBA00009773"/>
    </source>
</evidence>
<dbReference type="GO" id="GO:0005886">
    <property type="term" value="C:plasma membrane"/>
    <property type="evidence" value="ECO:0007669"/>
    <property type="project" value="UniProtKB-SubCell"/>
</dbReference>
<name>A0A162YW86_9BURK</name>
<reference evidence="11 14" key="2">
    <citation type="submission" date="2016-10" db="EMBL/GenBank/DDBJ databases">
        <title>Hydorgenophaga sp. LPB0072 isolated from gastropod.</title>
        <authorList>
            <person name="Kim E."/>
            <person name="Yi H."/>
        </authorList>
    </citation>
    <scope>NUCLEOTIDE SEQUENCE [LARGE SCALE GENOMIC DNA]</scope>
    <source>
        <strain evidence="11 14">LPB0072</strain>
    </source>
</reference>
<feature type="transmembrane region" description="Helical" evidence="9">
    <location>
        <begin position="251"/>
        <end position="273"/>
    </location>
</feature>
<evidence type="ECO:0000256" key="8">
    <source>
        <dbReference type="SAM" id="MobiDB-lite"/>
    </source>
</evidence>
<comment type="subcellular location">
    <subcellularLocation>
        <location evidence="1">Cell membrane</location>
        <topology evidence="1">Multi-pass membrane protein</topology>
    </subcellularLocation>
</comment>
<dbReference type="SMART" id="SM00065">
    <property type="entry name" value="GAF"/>
    <property type="match status" value="1"/>
</dbReference>
<feature type="transmembrane region" description="Helical" evidence="9">
    <location>
        <begin position="37"/>
        <end position="55"/>
    </location>
</feature>
<evidence type="ECO:0000256" key="7">
    <source>
        <dbReference type="ARBA" id="ARBA00023136"/>
    </source>
</evidence>
<feature type="transmembrane region" description="Helical" evidence="9">
    <location>
        <begin position="194"/>
        <end position="217"/>
    </location>
</feature>
<dbReference type="InterPro" id="IPR029016">
    <property type="entry name" value="GAF-like_dom_sf"/>
</dbReference>
<dbReference type="PANTHER" id="PTHR21716:SF53">
    <property type="entry name" value="PERMEASE PERM-RELATED"/>
    <property type="match status" value="1"/>
</dbReference>
<evidence type="ECO:0000259" key="10">
    <source>
        <dbReference type="SMART" id="SM00065"/>
    </source>
</evidence>
<evidence type="ECO:0000256" key="6">
    <source>
        <dbReference type="ARBA" id="ARBA00022989"/>
    </source>
</evidence>
<feature type="transmembrane region" description="Helical" evidence="9">
    <location>
        <begin position="90"/>
        <end position="111"/>
    </location>
</feature>
<dbReference type="PANTHER" id="PTHR21716">
    <property type="entry name" value="TRANSMEMBRANE PROTEIN"/>
    <property type="match status" value="1"/>
</dbReference>
<evidence type="ECO:0000256" key="9">
    <source>
        <dbReference type="SAM" id="Phobius"/>
    </source>
</evidence>
<evidence type="ECO:0000256" key="3">
    <source>
        <dbReference type="ARBA" id="ARBA00022448"/>
    </source>
</evidence>
<evidence type="ECO:0000256" key="1">
    <source>
        <dbReference type="ARBA" id="ARBA00004651"/>
    </source>
</evidence>
<accession>A0A162YW86</accession>
<keyword evidence="5 9" id="KW-0812">Transmembrane</keyword>
<feature type="transmembrane region" description="Helical" evidence="9">
    <location>
        <begin position="317"/>
        <end position="335"/>
    </location>
</feature>
<gene>
    <name evidence="11" type="ORF">LPB072_07405</name>
    <name evidence="12" type="ORF">LPB72_16885</name>
</gene>
<dbReference type="InterPro" id="IPR002549">
    <property type="entry name" value="AI-2E-like"/>
</dbReference>
<sequence length="814" mass="85957">MNDNPSTASSRAPRSAYPATPGTPINSEGTQPVMPGVQRFVLSGAAIALGILGLYVGQSLLIPLALAALLAFVLDPLVSWLRRWSIPRSVAVGVVITVTLALISGAAFMTAQQVGELGRELPTHRKNIQKKLRDLRPALVPSGATKEVSRLMGMVEGELDAAKEVLKMGDKKPAARVTRVAVEPDNAGPLTWELITSVGVQLGTAALVVILLVFMLLQRHELRDRLLRLMGGDQHLMADAMTESAERVSRYLLAQVMVNLGYGLPMALGLWWIGVPGAWLWGGLAAVLRFVPYLGPAVGAIFPMVMAFAVDPGWSMVFWTIGLIATLELISNNIVEPLAYGGSTGVSPLAVLISAAFWASLWGPMGLVLATPLTVCLVVIGRHLAPLRFLDVLLGSEPVFDEPTQLYHRLIAGDFDEAEDLAFERVKQGSLARFYSDTALPMLALAHRQNAQGATAAHRHRLLAGTARLIEELRADDGTAATGSASLPTLLCVGLRTEMDALSADILAHAFVQQKRAALAVPMADLMEGPSARSAWSNVQTIHLCTLNATPQTQARQQCRRLRRLWPQAQIHLVGWCVPEAMATPDQAQTMGVDAVLTQLQTLMDETPVQTSGDGSASGGGPTSGSSPPGQPEPGSPTAAPLEPPGQVRLARAVQRTAEVFGVPVASLTLKTPGPGVRCLFAGMPGQAGWRTESTPEPMSPLGRVLSSAGALRLNDLLSDARHLGASHAVYRQRGFFAGVPLLDAAGQVVGVLALHAPAGHTMSETESRLLAELAQNMGADALALISGMGDPAGANVARATNPPPWSALPTASP</sequence>
<dbReference type="SUPFAM" id="SSF55781">
    <property type="entry name" value="GAF domain-like"/>
    <property type="match status" value="1"/>
</dbReference>
<dbReference type="Proteomes" id="UP000185657">
    <property type="component" value="Unassembled WGS sequence"/>
</dbReference>
<evidence type="ECO:0000256" key="5">
    <source>
        <dbReference type="ARBA" id="ARBA00022692"/>
    </source>
</evidence>
<organism evidence="11 14">
    <name type="scientific">Hydrogenophaga crassostreae</name>
    <dbReference type="NCBI Taxonomy" id="1763535"/>
    <lineage>
        <taxon>Bacteria</taxon>
        <taxon>Pseudomonadati</taxon>
        <taxon>Pseudomonadota</taxon>
        <taxon>Betaproteobacteria</taxon>
        <taxon>Burkholderiales</taxon>
        <taxon>Comamonadaceae</taxon>
        <taxon>Hydrogenophaga</taxon>
    </lineage>
</organism>
<dbReference type="AlphaFoldDB" id="A0A162YW86"/>
<feature type="region of interest" description="Disordered" evidence="8">
    <location>
        <begin position="608"/>
        <end position="644"/>
    </location>
</feature>
<evidence type="ECO:0000313" key="12">
    <source>
        <dbReference type="EMBL" id="OAD40565.1"/>
    </source>
</evidence>
<evidence type="ECO:0000313" key="11">
    <source>
        <dbReference type="EMBL" id="AOW12693.1"/>
    </source>
</evidence>
<dbReference type="Pfam" id="PF01594">
    <property type="entry name" value="AI-2E_transport"/>
    <property type="match status" value="1"/>
</dbReference>
<keyword evidence="7 9" id="KW-0472">Membrane</keyword>
<feature type="transmembrane region" description="Helical" evidence="9">
    <location>
        <begin position="293"/>
        <end position="310"/>
    </location>
</feature>
<feature type="transmembrane region" description="Helical" evidence="9">
    <location>
        <begin position="61"/>
        <end position="78"/>
    </location>
</feature>
<proteinExistence type="inferred from homology"/>
<evidence type="ECO:0000313" key="14">
    <source>
        <dbReference type="Proteomes" id="UP000185680"/>
    </source>
</evidence>
<dbReference type="EMBL" id="CP017476">
    <property type="protein sequence ID" value="AOW12693.1"/>
    <property type="molecule type" value="Genomic_DNA"/>
</dbReference>
<keyword evidence="6 9" id="KW-1133">Transmembrane helix</keyword>
<feature type="region of interest" description="Disordered" evidence="8">
    <location>
        <begin position="1"/>
        <end position="30"/>
    </location>
</feature>
<feature type="compositionally biased region" description="Low complexity" evidence="8">
    <location>
        <begin position="1"/>
        <end position="20"/>
    </location>
</feature>
<dbReference type="STRING" id="1763535.LPB072_07405"/>
<reference evidence="12 13" key="1">
    <citation type="submission" date="2016-02" db="EMBL/GenBank/DDBJ databases">
        <title>Draft genome sequence of Hydrogenophaga sp. LPB0072.</title>
        <authorList>
            <person name="Shin S.-K."/>
            <person name="Yi H."/>
        </authorList>
    </citation>
    <scope>NUCLEOTIDE SEQUENCE [LARGE SCALE GENOMIC DNA]</scope>
    <source>
        <strain evidence="12 13">LPB0072</strain>
    </source>
</reference>
<dbReference type="InterPro" id="IPR003018">
    <property type="entry name" value="GAF"/>
</dbReference>
<dbReference type="EMBL" id="LVWD01000030">
    <property type="protein sequence ID" value="OAD40565.1"/>
    <property type="molecule type" value="Genomic_DNA"/>
</dbReference>
<feature type="domain" description="GAF" evidence="10">
    <location>
        <begin position="645"/>
        <end position="787"/>
    </location>
</feature>
<comment type="similarity">
    <text evidence="2">Belongs to the autoinducer-2 exporter (AI-2E) (TC 2.A.86) family.</text>
</comment>
<dbReference type="Gene3D" id="3.30.450.40">
    <property type="match status" value="1"/>
</dbReference>
<dbReference type="OrthoDB" id="9816139at2"/>
<dbReference type="Pfam" id="PF01590">
    <property type="entry name" value="GAF"/>
    <property type="match status" value="1"/>
</dbReference>
<protein>
    <recommendedName>
        <fullName evidence="10">GAF domain-containing protein</fullName>
    </recommendedName>
</protein>
<evidence type="ECO:0000256" key="4">
    <source>
        <dbReference type="ARBA" id="ARBA00022475"/>
    </source>
</evidence>
<dbReference type="Proteomes" id="UP000185680">
    <property type="component" value="Chromosome"/>
</dbReference>
<evidence type="ECO:0000313" key="13">
    <source>
        <dbReference type="Proteomes" id="UP000185657"/>
    </source>
</evidence>
<keyword evidence="4" id="KW-1003">Cell membrane</keyword>
<dbReference type="RefSeq" id="WP_066093386.1">
    <property type="nucleotide sequence ID" value="NZ_CP017476.1"/>
</dbReference>